<comment type="caution">
    <text evidence="1">The sequence shown here is derived from an EMBL/GenBank/DDBJ whole genome shotgun (WGS) entry which is preliminary data.</text>
</comment>
<protein>
    <submittedName>
        <fullName evidence="1">Uncharacterized protein</fullName>
    </submittedName>
</protein>
<name>A0A848MA01_PAELE</name>
<dbReference type="EMBL" id="JABBPN010000009">
    <property type="protein sequence ID" value="NMO96314.1"/>
    <property type="molecule type" value="Genomic_DNA"/>
</dbReference>
<dbReference type="AlphaFoldDB" id="A0A848MA01"/>
<reference evidence="1 2" key="1">
    <citation type="submission" date="2020-04" db="EMBL/GenBank/DDBJ databases">
        <title>Paenibacillus algicola sp. nov., a novel marine bacterium producing alginate lyase.</title>
        <authorList>
            <person name="Huang H."/>
        </authorList>
    </citation>
    <scope>NUCLEOTIDE SEQUENCE [LARGE SCALE GENOMIC DNA]</scope>
    <source>
        <strain evidence="1 2">L7-75</strain>
    </source>
</reference>
<proteinExistence type="predicted"/>
<evidence type="ECO:0000313" key="1">
    <source>
        <dbReference type="EMBL" id="NMO96314.1"/>
    </source>
</evidence>
<dbReference type="Proteomes" id="UP000565468">
    <property type="component" value="Unassembled WGS sequence"/>
</dbReference>
<organism evidence="1 2">
    <name type="scientific">Paenibacillus lemnae</name>
    <dbReference type="NCBI Taxonomy" id="1330551"/>
    <lineage>
        <taxon>Bacteria</taxon>
        <taxon>Bacillati</taxon>
        <taxon>Bacillota</taxon>
        <taxon>Bacilli</taxon>
        <taxon>Bacillales</taxon>
        <taxon>Paenibacillaceae</taxon>
        <taxon>Paenibacillus</taxon>
    </lineage>
</organism>
<gene>
    <name evidence="1" type="ORF">HII30_11080</name>
</gene>
<evidence type="ECO:0000313" key="2">
    <source>
        <dbReference type="Proteomes" id="UP000565468"/>
    </source>
</evidence>
<sequence length="63" mass="7300">MHKKEVISRRAPHSYAFYRASRRLARIGSVERCSGITIFLKIVMPLTVRNEKKNGRDHLGIHP</sequence>
<keyword evidence="2" id="KW-1185">Reference proteome</keyword>
<accession>A0A848MA01</accession>